<dbReference type="Proteomes" id="UP000077349">
    <property type="component" value="Unassembled WGS sequence"/>
</dbReference>
<protein>
    <submittedName>
        <fullName evidence="1">Uncharacterized protein</fullName>
    </submittedName>
</protein>
<dbReference type="AlphaFoldDB" id="A0A177G9Q6"/>
<dbReference type="PATRIC" id="fig|178901.16.peg.1919"/>
<accession>A0A177G9Q6</accession>
<proteinExistence type="predicted"/>
<dbReference type="EMBL" id="LVHD01000018">
    <property type="protein sequence ID" value="OAG76034.1"/>
    <property type="molecule type" value="Genomic_DNA"/>
</dbReference>
<sequence length="211" mass="22310">MYSVPVVKDGTVTWQFGQEKASTISSGMFWTGDAFDFISAIASDTKITQAVLDTSVAQFGPDADVIRMAPGQRLDFSAQGTLATANNHTLSYEAGDSALEYKVGGQPVVKVADDHSVTVNNGNLFVSNGNSLVLQNKGGYTNVFLYVDAEGNLTYLGGIGTFKGSIVNTTAAPSSSQASCKAGQFADDANYHYACIADNSWKRVGWSSGSW</sequence>
<evidence type="ECO:0000313" key="1">
    <source>
        <dbReference type="EMBL" id="OAG76034.1"/>
    </source>
</evidence>
<comment type="caution">
    <text evidence="1">The sequence shown here is derived from an EMBL/GenBank/DDBJ whole genome shotgun (WGS) entry which is preliminary data.</text>
</comment>
<organism evidence="1 2">
    <name type="scientific">Acetobacter malorum</name>
    <dbReference type="NCBI Taxonomy" id="178901"/>
    <lineage>
        <taxon>Bacteria</taxon>
        <taxon>Pseudomonadati</taxon>
        <taxon>Pseudomonadota</taxon>
        <taxon>Alphaproteobacteria</taxon>
        <taxon>Acetobacterales</taxon>
        <taxon>Acetobacteraceae</taxon>
        <taxon>Acetobacter</taxon>
    </lineage>
</organism>
<gene>
    <name evidence="1" type="ORF">Amal_01805</name>
</gene>
<reference evidence="1 2" key="1">
    <citation type="submission" date="2016-03" db="EMBL/GenBank/DDBJ databases">
        <title>Draft genome sequence of Acetobacter malorum CECT 7742, a strain isolated from strawberry vinegar.</title>
        <authorList>
            <person name="Sainz F."/>
            <person name="Mas A."/>
            <person name="Torija M.J."/>
        </authorList>
    </citation>
    <scope>NUCLEOTIDE SEQUENCE [LARGE SCALE GENOMIC DNA]</scope>
    <source>
        <strain evidence="1 2">CECT 7742</strain>
    </source>
</reference>
<evidence type="ECO:0000313" key="2">
    <source>
        <dbReference type="Proteomes" id="UP000077349"/>
    </source>
</evidence>
<name>A0A177G9Q6_9PROT</name>